<dbReference type="AlphaFoldDB" id="A0A427DLN9"/>
<evidence type="ECO:0000313" key="2">
    <source>
        <dbReference type="Proteomes" id="UP000276506"/>
    </source>
</evidence>
<accession>A0A427DLN9</accession>
<dbReference type="Proteomes" id="UP000276506">
    <property type="component" value="Unassembled WGS sequence"/>
</dbReference>
<name>A0A427DLN9_9GAMM</name>
<protein>
    <submittedName>
        <fullName evidence="1">Uncharacterized protein</fullName>
    </submittedName>
</protein>
<organism evidence="1 2">
    <name type="scientific">Stutzerimonas xanthomarina</name>
    <dbReference type="NCBI Taxonomy" id="271420"/>
    <lineage>
        <taxon>Bacteria</taxon>
        <taxon>Pseudomonadati</taxon>
        <taxon>Pseudomonadota</taxon>
        <taxon>Gammaproteobacteria</taxon>
        <taxon>Pseudomonadales</taxon>
        <taxon>Pseudomonadaceae</taxon>
        <taxon>Stutzerimonas</taxon>
    </lineage>
</organism>
<sequence>MQITVSLLDKSKEPWFFAERELPADYMLKMAAARDSMVKEKGPEFVQGAIPAFGSQLVEVVKSGAKDDEIEKAVLELGLAVVVVDRMLGIDDTVLKQSQFVLTVYQDGMVRYDRL</sequence>
<gene>
    <name evidence="1" type="ORF">EGJ28_22365</name>
</gene>
<reference evidence="1 2" key="1">
    <citation type="submission" date="2018-10" db="EMBL/GenBank/DDBJ databases">
        <title>Transmission dynamics of multidrug resistant bacteria on intensive care unit surfaces.</title>
        <authorList>
            <person name="D'Souza A.W."/>
            <person name="Potter R.F."/>
            <person name="Wallace M."/>
            <person name="Shupe A."/>
            <person name="Patel S."/>
            <person name="Sun S."/>
            <person name="Gul D."/>
            <person name="Kwon J.H."/>
            <person name="Andleeb S."/>
            <person name="Burnham C.-A.D."/>
            <person name="Dantas G."/>
        </authorList>
    </citation>
    <scope>NUCLEOTIDE SEQUENCE [LARGE SCALE GENOMIC DNA]</scope>
    <source>
        <strain evidence="1 2">PX_177</strain>
    </source>
</reference>
<proteinExistence type="predicted"/>
<evidence type="ECO:0000313" key="1">
    <source>
        <dbReference type="EMBL" id="RRV04320.1"/>
    </source>
</evidence>
<comment type="caution">
    <text evidence="1">The sequence shown here is derived from an EMBL/GenBank/DDBJ whole genome shotgun (WGS) entry which is preliminary data.</text>
</comment>
<dbReference type="RefSeq" id="WP_125882603.1">
    <property type="nucleotide sequence ID" value="NZ_RHQL01000023.1"/>
</dbReference>
<dbReference type="EMBL" id="RHQL01000023">
    <property type="protein sequence ID" value="RRV04320.1"/>
    <property type="molecule type" value="Genomic_DNA"/>
</dbReference>